<dbReference type="GO" id="GO:0005634">
    <property type="term" value="C:nucleus"/>
    <property type="evidence" value="ECO:0007669"/>
    <property type="project" value="UniProtKB-SubCell"/>
</dbReference>
<evidence type="ECO:0000256" key="13">
    <source>
        <dbReference type="ARBA" id="ARBA00023136"/>
    </source>
</evidence>
<evidence type="ECO:0000256" key="4">
    <source>
        <dbReference type="ARBA" id="ARBA00004632"/>
    </source>
</evidence>
<reference evidence="21 22" key="1">
    <citation type="submission" date="2018-10" db="EMBL/GenBank/DDBJ databases">
        <title>Improved assembly of the deer mouse Peromyscus maniculatus genome.</title>
        <authorList>
            <person name="Lassance J.-M."/>
            <person name="Hoekstra H.E."/>
        </authorList>
    </citation>
    <scope>NUCLEOTIDE SEQUENCE [LARGE SCALE GENOMIC DNA]</scope>
</reference>
<dbReference type="GO" id="GO:0032587">
    <property type="term" value="C:ruffle membrane"/>
    <property type="evidence" value="ECO:0007669"/>
    <property type="project" value="UniProtKB-SubCell"/>
</dbReference>
<dbReference type="Proteomes" id="UP000694547">
    <property type="component" value="Chromosome 1"/>
</dbReference>
<evidence type="ECO:0000256" key="19">
    <source>
        <dbReference type="ARBA" id="ARBA00042981"/>
    </source>
</evidence>
<keyword evidence="22" id="KW-1185">Reference proteome</keyword>
<keyword evidence="9" id="KW-0479">Metal-binding</keyword>
<evidence type="ECO:0000256" key="5">
    <source>
        <dbReference type="ARBA" id="ARBA00004635"/>
    </source>
</evidence>
<proteinExistence type="inferred from homology"/>
<dbReference type="OrthoDB" id="191686at2759"/>
<keyword evidence="7" id="KW-0963">Cytoplasm</keyword>
<evidence type="ECO:0000256" key="11">
    <source>
        <dbReference type="ARBA" id="ARBA00022837"/>
    </source>
</evidence>
<evidence type="ECO:0000256" key="12">
    <source>
        <dbReference type="ARBA" id="ARBA00023013"/>
    </source>
</evidence>
<keyword evidence="16" id="KW-0449">Lipoprotein</keyword>
<comment type="similarity">
    <text evidence="17">Belongs to the calcineurin regulatory subunit family. CHP subfamily.</text>
</comment>
<organism evidence="21 22">
    <name type="scientific">Peromyscus maniculatus bairdii</name>
    <name type="common">Prairie deer mouse</name>
    <dbReference type="NCBI Taxonomy" id="230844"/>
    <lineage>
        <taxon>Eukaryota</taxon>
        <taxon>Metazoa</taxon>
        <taxon>Chordata</taxon>
        <taxon>Craniata</taxon>
        <taxon>Vertebrata</taxon>
        <taxon>Euteleostomi</taxon>
        <taxon>Mammalia</taxon>
        <taxon>Eutheria</taxon>
        <taxon>Euarchontoglires</taxon>
        <taxon>Glires</taxon>
        <taxon>Rodentia</taxon>
        <taxon>Myomorpha</taxon>
        <taxon>Muroidea</taxon>
        <taxon>Cricetidae</taxon>
        <taxon>Neotominae</taxon>
        <taxon>Peromyscus</taxon>
    </lineage>
</organism>
<dbReference type="InterPro" id="IPR018247">
    <property type="entry name" value="EF_Hand_1_Ca_BS"/>
</dbReference>
<dbReference type="SUPFAM" id="SSF47473">
    <property type="entry name" value="EF-hand"/>
    <property type="match status" value="1"/>
</dbReference>
<dbReference type="Gene3D" id="1.10.238.10">
    <property type="entry name" value="EF-hand"/>
    <property type="match status" value="1"/>
</dbReference>
<keyword evidence="8" id="KW-0519">Myristate</keyword>
<keyword evidence="10" id="KW-0221">Differentiation</keyword>
<dbReference type="Ensembl" id="ENSPEMT00000034281.1">
    <property type="protein sequence ID" value="ENSPEMP00000036939.1"/>
    <property type="gene ID" value="ENSPEMG00000031056.1"/>
</dbReference>
<evidence type="ECO:0000256" key="18">
    <source>
        <dbReference type="ARBA" id="ARBA00041032"/>
    </source>
</evidence>
<dbReference type="AlphaFoldDB" id="A0A8C9CTK0"/>
<dbReference type="PROSITE" id="PS00018">
    <property type="entry name" value="EF_HAND_1"/>
    <property type="match status" value="1"/>
</dbReference>
<evidence type="ECO:0000256" key="8">
    <source>
        <dbReference type="ARBA" id="ARBA00022707"/>
    </source>
</evidence>
<evidence type="ECO:0000256" key="10">
    <source>
        <dbReference type="ARBA" id="ARBA00022782"/>
    </source>
</evidence>
<dbReference type="GO" id="GO:0030154">
    <property type="term" value="P:cell differentiation"/>
    <property type="evidence" value="ECO:0007669"/>
    <property type="project" value="UniProtKB-KW"/>
</dbReference>
<name>A0A8C9CTK0_PERMB</name>
<reference evidence="21" key="2">
    <citation type="submission" date="2025-08" db="UniProtKB">
        <authorList>
            <consortium name="Ensembl"/>
        </authorList>
    </citation>
    <scope>IDENTIFICATION</scope>
</reference>
<sequence length="233" mass="27454">MGVSQSSEEEWKRESRTDFWWGQMQEGFRNQSDFNWDQIKQLHQRFRLLSGDQPTIRPENFDNVLDLEFNPIRSRIVRAFFDNRNLGKGTSGLAEEISFEDFLTIIAYFKPLRSSHLSKDEAETHRREKMRFLFHLYDEDCDGLITLQEYRRVVEDLLSANPQVESTWVRSIANSIAYRALKEAARASDQPLEEGEQYQGITFEDFVKTWQGIDFEVKMQVSFLNLEAMALCQ</sequence>
<dbReference type="GO" id="GO:0030027">
    <property type="term" value="C:lamellipodium"/>
    <property type="evidence" value="ECO:0007669"/>
    <property type="project" value="UniProtKB-SubCell"/>
</dbReference>
<keyword evidence="11" id="KW-0106">Calcium</keyword>
<evidence type="ECO:0000313" key="22">
    <source>
        <dbReference type="Proteomes" id="UP000694547"/>
    </source>
</evidence>
<comment type="subcellular location">
    <subcellularLocation>
        <location evidence="3">Cell projection</location>
        <location evidence="3">Lamellipodium</location>
    </subcellularLocation>
    <subcellularLocation>
        <location evidence="4">Cell projection</location>
        <location evidence="4">Ruffle membrane</location>
    </subcellularLocation>
    <subcellularLocation>
        <location evidence="2">Cytoplasm</location>
    </subcellularLocation>
    <subcellularLocation>
        <location evidence="5">Membrane</location>
        <topology evidence="5">Lipid-anchor</topology>
    </subcellularLocation>
    <subcellularLocation>
        <location evidence="1">Nucleus</location>
    </subcellularLocation>
</comment>
<protein>
    <recommendedName>
        <fullName evidence="18">Calcineurin B homologous protein 3</fullName>
    </recommendedName>
    <alternativeName>
        <fullName evidence="19">Tescalcin</fullName>
    </alternativeName>
</protein>
<reference evidence="21" key="3">
    <citation type="submission" date="2025-09" db="UniProtKB">
        <authorList>
            <consortium name="Ensembl"/>
        </authorList>
    </citation>
    <scope>IDENTIFICATION</scope>
</reference>
<dbReference type="GO" id="GO:0004860">
    <property type="term" value="F:protein kinase inhibitor activity"/>
    <property type="evidence" value="ECO:0007669"/>
    <property type="project" value="UniProtKB-KW"/>
</dbReference>
<dbReference type="PROSITE" id="PS50222">
    <property type="entry name" value="EF_HAND_2"/>
    <property type="match status" value="1"/>
</dbReference>
<accession>A0A8C9CTK0</accession>
<gene>
    <name evidence="21" type="primary">LOC102905957</name>
</gene>
<feature type="domain" description="EF-hand" evidence="20">
    <location>
        <begin position="125"/>
        <end position="160"/>
    </location>
</feature>
<evidence type="ECO:0000256" key="7">
    <source>
        <dbReference type="ARBA" id="ARBA00022490"/>
    </source>
</evidence>
<evidence type="ECO:0000256" key="14">
    <source>
        <dbReference type="ARBA" id="ARBA00023242"/>
    </source>
</evidence>
<evidence type="ECO:0000256" key="3">
    <source>
        <dbReference type="ARBA" id="ARBA00004510"/>
    </source>
</evidence>
<dbReference type="GO" id="GO:0005509">
    <property type="term" value="F:calcium ion binding"/>
    <property type="evidence" value="ECO:0007669"/>
    <property type="project" value="InterPro"/>
</dbReference>
<evidence type="ECO:0000256" key="15">
    <source>
        <dbReference type="ARBA" id="ARBA00023273"/>
    </source>
</evidence>
<dbReference type="InterPro" id="IPR052490">
    <property type="entry name" value="CHP3"/>
</dbReference>
<evidence type="ECO:0000256" key="1">
    <source>
        <dbReference type="ARBA" id="ARBA00004123"/>
    </source>
</evidence>
<dbReference type="InterPro" id="IPR011992">
    <property type="entry name" value="EF-hand-dom_pair"/>
</dbReference>
<evidence type="ECO:0000256" key="17">
    <source>
        <dbReference type="ARBA" id="ARBA00038164"/>
    </source>
</evidence>
<dbReference type="PANTHER" id="PTHR46823">
    <property type="entry name" value="CALCINEURIN B HOMOLOGOUS PROTEIN 3"/>
    <property type="match status" value="1"/>
</dbReference>
<keyword evidence="14" id="KW-0539">Nucleus</keyword>
<evidence type="ECO:0000256" key="6">
    <source>
        <dbReference type="ARBA" id="ARBA00022475"/>
    </source>
</evidence>
<evidence type="ECO:0000259" key="20">
    <source>
        <dbReference type="PROSITE" id="PS50222"/>
    </source>
</evidence>
<evidence type="ECO:0000256" key="2">
    <source>
        <dbReference type="ARBA" id="ARBA00004496"/>
    </source>
</evidence>
<keyword evidence="13" id="KW-0472">Membrane</keyword>
<dbReference type="RefSeq" id="XP_042127857.1">
    <property type="nucleotide sequence ID" value="XM_042271923.1"/>
</dbReference>
<evidence type="ECO:0000256" key="16">
    <source>
        <dbReference type="ARBA" id="ARBA00023288"/>
    </source>
</evidence>
<keyword evidence="15" id="KW-0966">Cell projection</keyword>
<dbReference type="GeneTree" id="ENSGT00940000155845"/>
<dbReference type="InterPro" id="IPR002048">
    <property type="entry name" value="EF_hand_dom"/>
</dbReference>
<evidence type="ECO:0000256" key="9">
    <source>
        <dbReference type="ARBA" id="ARBA00022723"/>
    </source>
</evidence>
<keyword evidence="12" id="KW-0649">Protein kinase inhibitor</keyword>
<evidence type="ECO:0000313" key="21">
    <source>
        <dbReference type="Ensembl" id="ENSPEMP00000036939.1"/>
    </source>
</evidence>
<dbReference type="GO" id="GO:0005737">
    <property type="term" value="C:cytoplasm"/>
    <property type="evidence" value="ECO:0007669"/>
    <property type="project" value="UniProtKB-SubCell"/>
</dbReference>
<keyword evidence="6" id="KW-1003">Cell membrane</keyword>